<feature type="transmembrane region" description="Helical" evidence="2">
    <location>
        <begin position="43"/>
        <end position="66"/>
    </location>
</feature>
<feature type="region of interest" description="Disordered" evidence="1">
    <location>
        <begin position="71"/>
        <end position="100"/>
    </location>
</feature>
<comment type="caution">
    <text evidence="3">The sequence shown here is derived from an EMBL/GenBank/DDBJ whole genome shotgun (WGS) entry which is preliminary data.</text>
</comment>
<keyword evidence="2" id="KW-0812">Transmembrane</keyword>
<proteinExistence type="predicted"/>
<dbReference type="AlphaFoldDB" id="A0A3M7R5H8"/>
<name>A0A3M7R5H8_BRAPC</name>
<evidence type="ECO:0000313" key="4">
    <source>
        <dbReference type="Proteomes" id="UP000276133"/>
    </source>
</evidence>
<protein>
    <submittedName>
        <fullName evidence="3">Uncharacterized protein</fullName>
    </submittedName>
</protein>
<keyword evidence="2" id="KW-1133">Transmembrane helix</keyword>
<dbReference type="EMBL" id="REGN01004166">
    <property type="protein sequence ID" value="RNA18837.1"/>
    <property type="molecule type" value="Genomic_DNA"/>
</dbReference>
<evidence type="ECO:0000313" key="3">
    <source>
        <dbReference type="EMBL" id="RNA18837.1"/>
    </source>
</evidence>
<organism evidence="3 4">
    <name type="scientific">Brachionus plicatilis</name>
    <name type="common">Marine rotifer</name>
    <name type="synonym">Brachionus muelleri</name>
    <dbReference type="NCBI Taxonomy" id="10195"/>
    <lineage>
        <taxon>Eukaryota</taxon>
        <taxon>Metazoa</taxon>
        <taxon>Spiralia</taxon>
        <taxon>Gnathifera</taxon>
        <taxon>Rotifera</taxon>
        <taxon>Eurotatoria</taxon>
        <taxon>Monogononta</taxon>
        <taxon>Pseudotrocha</taxon>
        <taxon>Ploima</taxon>
        <taxon>Brachionidae</taxon>
        <taxon>Brachionus</taxon>
    </lineage>
</organism>
<reference evidence="3 4" key="1">
    <citation type="journal article" date="2018" name="Sci. Rep.">
        <title>Genomic signatures of local adaptation to the degree of environmental predictability in rotifers.</title>
        <authorList>
            <person name="Franch-Gras L."/>
            <person name="Hahn C."/>
            <person name="Garcia-Roger E.M."/>
            <person name="Carmona M.J."/>
            <person name="Serra M."/>
            <person name="Gomez A."/>
        </authorList>
    </citation>
    <scope>NUCLEOTIDE SEQUENCE [LARGE SCALE GENOMIC DNA]</scope>
    <source>
        <strain evidence="3">HYR1</strain>
    </source>
</reference>
<dbReference type="Proteomes" id="UP000276133">
    <property type="component" value="Unassembled WGS sequence"/>
</dbReference>
<evidence type="ECO:0000256" key="2">
    <source>
        <dbReference type="SAM" id="Phobius"/>
    </source>
</evidence>
<keyword evidence="4" id="KW-1185">Reference proteome</keyword>
<keyword evidence="2" id="KW-0472">Membrane</keyword>
<accession>A0A3M7R5H8</accession>
<gene>
    <name evidence="3" type="ORF">BpHYR1_023907</name>
</gene>
<evidence type="ECO:0000256" key="1">
    <source>
        <dbReference type="SAM" id="MobiDB-lite"/>
    </source>
</evidence>
<sequence length="115" mass="13458">MIRKFNKRNKQLFVHSGFEYCASFFDKFRSKCKNNFILNKMKAIYITILIVVLLSLANNGIAMNALPKPYEQSVKKEKKPNEPSPPKRLREKKKDGSKSMWRRLLDIAKKIPKKG</sequence>